<dbReference type="Gene3D" id="2.170.140.10">
    <property type="entry name" value="Chitin binding domain"/>
    <property type="match status" value="1"/>
</dbReference>
<keyword evidence="2" id="KW-0732">Signal</keyword>
<evidence type="ECO:0000256" key="3">
    <source>
        <dbReference type="ARBA" id="ARBA00022737"/>
    </source>
</evidence>
<protein>
    <recommendedName>
        <fullName evidence="6">Chitin-binding type-2 domain-containing protein</fullName>
    </recommendedName>
</protein>
<evidence type="ECO:0000256" key="2">
    <source>
        <dbReference type="ARBA" id="ARBA00022729"/>
    </source>
</evidence>
<keyword evidence="5" id="KW-0325">Glycoprotein</keyword>
<gene>
    <name evidence="7" type="ORF">NMOB1V02_LOCUS9634</name>
</gene>
<organism evidence="7">
    <name type="scientific">Notodromas monacha</name>
    <dbReference type="NCBI Taxonomy" id="399045"/>
    <lineage>
        <taxon>Eukaryota</taxon>
        <taxon>Metazoa</taxon>
        <taxon>Ecdysozoa</taxon>
        <taxon>Arthropoda</taxon>
        <taxon>Crustacea</taxon>
        <taxon>Oligostraca</taxon>
        <taxon>Ostracoda</taxon>
        <taxon>Podocopa</taxon>
        <taxon>Podocopida</taxon>
        <taxon>Cypridocopina</taxon>
        <taxon>Cypridoidea</taxon>
        <taxon>Cyprididae</taxon>
        <taxon>Notodromas</taxon>
    </lineage>
</organism>
<name>A0A7R9BXP5_9CRUS</name>
<dbReference type="InterPro" id="IPR051940">
    <property type="entry name" value="Chitin_bind-dev_reg"/>
</dbReference>
<dbReference type="Proteomes" id="UP000678499">
    <property type="component" value="Unassembled WGS sequence"/>
</dbReference>
<evidence type="ECO:0000313" key="7">
    <source>
        <dbReference type="EMBL" id="CAD7282002.1"/>
    </source>
</evidence>
<dbReference type="PANTHER" id="PTHR23301">
    <property type="entry name" value="CHITIN BINDING PERITROPHIN-A"/>
    <property type="match status" value="1"/>
</dbReference>
<accession>A0A7R9BXP5</accession>
<evidence type="ECO:0000256" key="5">
    <source>
        <dbReference type="ARBA" id="ARBA00023180"/>
    </source>
</evidence>
<evidence type="ECO:0000256" key="4">
    <source>
        <dbReference type="ARBA" id="ARBA00023157"/>
    </source>
</evidence>
<dbReference type="AlphaFoldDB" id="A0A7R9BXP5"/>
<keyword evidence="4" id="KW-1015">Disulfide bond</keyword>
<dbReference type="PROSITE" id="PS50940">
    <property type="entry name" value="CHIT_BIND_II"/>
    <property type="match status" value="1"/>
</dbReference>
<reference evidence="7" key="1">
    <citation type="submission" date="2020-11" db="EMBL/GenBank/DDBJ databases">
        <authorList>
            <person name="Tran Van P."/>
        </authorList>
    </citation>
    <scope>NUCLEOTIDE SEQUENCE</scope>
</reference>
<evidence type="ECO:0000313" key="8">
    <source>
        <dbReference type="Proteomes" id="UP000678499"/>
    </source>
</evidence>
<dbReference type="InterPro" id="IPR002557">
    <property type="entry name" value="Chitin-bd_dom"/>
</dbReference>
<dbReference type="GO" id="GO:0008061">
    <property type="term" value="F:chitin binding"/>
    <property type="evidence" value="ECO:0007669"/>
    <property type="project" value="UniProtKB-KW"/>
</dbReference>
<dbReference type="PANTHER" id="PTHR23301:SF107">
    <property type="entry name" value="LD20793P"/>
    <property type="match status" value="1"/>
</dbReference>
<dbReference type="SUPFAM" id="SSF57625">
    <property type="entry name" value="Invertebrate chitin-binding proteins"/>
    <property type="match status" value="1"/>
</dbReference>
<dbReference type="SMART" id="SM00494">
    <property type="entry name" value="ChtBD2"/>
    <property type="match status" value="1"/>
</dbReference>
<dbReference type="GO" id="GO:0005576">
    <property type="term" value="C:extracellular region"/>
    <property type="evidence" value="ECO:0007669"/>
    <property type="project" value="InterPro"/>
</dbReference>
<sequence length="101" mass="11436">MQLLCKETQDVLPDGFACPTNNTLELNGVQIIHPLYAHPLDCQRFYVCLNGKDPRENSCPDLTVFNDYSMKCDDPANVPGCENWFESDANAETPAKSQRRR</sequence>
<feature type="domain" description="Chitin-binding type-2" evidence="6">
    <location>
        <begin position="15"/>
        <end position="83"/>
    </location>
</feature>
<keyword evidence="8" id="KW-1185">Reference proteome</keyword>
<dbReference type="EMBL" id="CAJPEX010003363">
    <property type="protein sequence ID" value="CAG0922154.1"/>
    <property type="molecule type" value="Genomic_DNA"/>
</dbReference>
<dbReference type="InterPro" id="IPR036508">
    <property type="entry name" value="Chitin-bd_dom_sf"/>
</dbReference>
<proteinExistence type="predicted"/>
<dbReference type="EMBL" id="OA885400">
    <property type="protein sequence ID" value="CAD7282002.1"/>
    <property type="molecule type" value="Genomic_DNA"/>
</dbReference>
<keyword evidence="1" id="KW-0147">Chitin-binding</keyword>
<keyword evidence="3" id="KW-0677">Repeat</keyword>
<dbReference type="Pfam" id="PF01607">
    <property type="entry name" value="CBM_14"/>
    <property type="match status" value="1"/>
</dbReference>
<dbReference type="OrthoDB" id="439917at2759"/>
<evidence type="ECO:0000259" key="6">
    <source>
        <dbReference type="PROSITE" id="PS50940"/>
    </source>
</evidence>
<evidence type="ECO:0000256" key="1">
    <source>
        <dbReference type="ARBA" id="ARBA00022669"/>
    </source>
</evidence>